<name>A0A074VKM3_AURM1</name>
<dbReference type="HOGENOM" id="CLU_1011876_0_0_1"/>
<protein>
    <submittedName>
        <fullName evidence="2">Uncharacterized protein</fullName>
    </submittedName>
</protein>
<organism evidence="2 3">
    <name type="scientific">Aureobasidium melanogenum (strain CBS 110374)</name>
    <name type="common">Aureobasidium pullulans var. melanogenum</name>
    <dbReference type="NCBI Taxonomy" id="1043003"/>
    <lineage>
        <taxon>Eukaryota</taxon>
        <taxon>Fungi</taxon>
        <taxon>Dikarya</taxon>
        <taxon>Ascomycota</taxon>
        <taxon>Pezizomycotina</taxon>
        <taxon>Dothideomycetes</taxon>
        <taxon>Dothideomycetidae</taxon>
        <taxon>Dothideales</taxon>
        <taxon>Saccotheciaceae</taxon>
        <taxon>Aureobasidium</taxon>
    </lineage>
</organism>
<accession>A0A074VKM3</accession>
<sequence length="275" mass="32015">MCGYHELRTPCCGEKIGFSPSSSHKCSHYYTNNRYCRTGSIHSWILPTPPLTTSTKCESCKQDENHEQAVLQAEIKRREKQMEKEREEQEERRQQEQARELRLWDKELRRVKEEREKGNAVEALRSQVAGLKVKDGEDKAPSRRLGINTTKAEGAFYSLLLAPGTRRSRIYHNISINRTYHNQSILSHDIKNTIKMCTRRVSRYNTCPYRFNKTLEEKLCIKWGVIAPCPPWEWLLINELPHAELCPCEQCADAAERRLDQQSPAIKAKEKNISQ</sequence>
<dbReference type="EMBL" id="KL584858">
    <property type="protein sequence ID" value="KEQ58177.1"/>
    <property type="molecule type" value="Genomic_DNA"/>
</dbReference>
<evidence type="ECO:0000313" key="2">
    <source>
        <dbReference type="EMBL" id="KEQ58177.1"/>
    </source>
</evidence>
<keyword evidence="1" id="KW-0175">Coiled coil</keyword>
<dbReference type="RefSeq" id="XP_040875200.1">
    <property type="nucleotide sequence ID" value="XM_041028902.1"/>
</dbReference>
<evidence type="ECO:0000313" key="3">
    <source>
        <dbReference type="Proteomes" id="UP000030672"/>
    </source>
</evidence>
<dbReference type="GeneID" id="63922275"/>
<dbReference type="Proteomes" id="UP000030672">
    <property type="component" value="Unassembled WGS sequence"/>
</dbReference>
<proteinExistence type="predicted"/>
<reference evidence="2 3" key="1">
    <citation type="journal article" date="2014" name="BMC Genomics">
        <title>Genome sequencing of four Aureobasidium pullulans varieties: biotechnological potential, stress tolerance, and description of new species.</title>
        <authorList>
            <person name="Gostin Ar C."/>
            <person name="Ohm R.A."/>
            <person name="Kogej T."/>
            <person name="Sonjak S."/>
            <person name="Turk M."/>
            <person name="Zajc J."/>
            <person name="Zalar P."/>
            <person name="Grube M."/>
            <person name="Sun H."/>
            <person name="Han J."/>
            <person name="Sharma A."/>
            <person name="Chiniquy J."/>
            <person name="Ngan C.Y."/>
            <person name="Lipzen A."/>
            <person name="Barry K."/>
            <person name="Grigoriev I.V."/>
            <person name="Gunde-Cimerman N."/>
        </authorList>
    </citation>
    <scope>NUCLEOTIDE SEQUENCE [LARGE SCALE GENOMIC DNA]</scope>
    <source>
        <strain evidence="2 3">CBS 110374</strain>
    </source>
</reference>
<gene>
    <name evidence="2" type="ORF">M437DRAFT_88787</name>
</gene>
<feature type="coiled-coil region" evidence="1">
    <location>
        <begin position="68"/>
        <end position="114"/>
    </location>
</feature>
<evidence type="ECO:0000256" key="1">
    <source>
        <dbReference type="SAM" id="Coils"/>
    </source>
</evidence>
<keyword evidence="3" id="KW-1185">Reference proteome</keyword>
<dbReference type="AlphaFoldDB" id="A0A074VKM3"/>